<accession>A0A8S3UIL3</accession>
<keyword evidence="3" id="KW-1185">Reference proteome</keyword>
<sequence>MGITSSNGGFHKRPDIRKAVGSKRDDATLMDVENFNSEENDENGRNEHKSETKNNVQSSDSSRSGKSKYNQFKLQVLQEERTSSRASLFDELTFQLFGKRREKLQFKNKMSWNNCFWCKAIIILISVKCLDFNKKINVATLLNFYFEMGSSNSRDVSKQPGKSVMTQDTLYIDEYDDDWFENQPNKADKTSKKASNGQIIHKTETNNNVQENQAIKANETSKTNGQIIHKTQTNNNVEEKQLKNGNVSTGERKSVSGNSKHITVISNNKTANTGHRPKVVTPSTVMNMVDLEEYD</sequence>
<dbReference type="AlphaFoldDB" id="A0A8S3UIL3"/>
<proteinExistence type="predicted"/>
<feature type="region of interest" description="Disordered" evidence="1">
    <location>
        <begin position="1"/>
        <end position="67"/>
    </location>
</feature>
<evidence type="ECO:0000313" key="2">
    <source>
        <dbReference type="EMBL" id="CAG2246229.1"/>
    </source>
</evidence>
<reference evidence="2" key="1">
    <citation type="submission" date="2021-03" db="EMBL/GenBank/DDBJ databases">
        <authorList>
            <person name="Bekaert M."/>
        </authorList>
    </citation>
    <scope>NUCLEOTIDE SEQUENCE</scope>
</reference>
<feature type="region of interest" description="Disordered" evidence="1">
    <location>
        <begin position="182"/>
        <end position="212"/>
    </location>
</feature>
<dbReference type="EMBL" id="CAJPWZ010002847">
    <property type="protein sequence ID" value="CAG2246229.1"/>
    <property type="molecule type" value="Genomic_DNA"/>
</dbReference>
<comment type="caution">
    <text evidence="2">The sequence shown here is derived from an EMBL/GenBank/DDBJ whole genome shotgun (WGS) entry which is preliminary data.</text>
</comment>
<evidence type="ECO:0000313" key="3">
    <source>
        <dbReference type="Proteomes" id="UP000683360"/>
    </source>
</evidence>
<protein>
    <submittedName>
        <fullName evidence="2">Uncharacterized protein</fullName>
    </submittedName>
</protein>
<feature type="compositionally biased region" description="Basic and acidic residues" evidence="1">
    <location>
        <begin position="12"/>
        <end position="27"/>
    </location>
</feature>
<dbReference type="Proteomes" id="UP000683360">
    <property type="component" value="Unassembled WGS sequence"/>
</dbReference>
<gene>
    <name evidence="2" type="ORF">MEDL_58212</name>
</gene>
<organism evidence="2 3">
    <name type="scientific">Mytilus edulis</name>
    <name type="common">Blue mussel</name>
    <dbReference type="NCBI Taxonomy" id="6550"/>
    <lineage>
        <taxon>Eukaryota</taxon>
        <taxon>Metazoa</taxon>
        <taxon>Spiralia</taxon>
        <taxon>Lophotrochozoa</taxon>
        <taxon>Mollusca</taxon>
        <taxon>Bivalvia</taxon>
        <taxon>Autobranchia</taxon>
        <taxon>Pteriomorphia</taxon>
        <taxon>Mytilida</taxon>
        <taxon>Mytiloidea</taxon>
        <taxon>Mytilidae</taxon>
        <taxon>Mytilinae</taxon>
        <taxon>Mytilus</taxon>
    </lineage>
</organism>
<dbReference type="OrthoDB" id="10363215at2759"/>
<evidence type="ECO:0000256" key="1">
    <source>
        <dbReference type="SAM" id="MobiDB-lite"/>
    </source>
</evidence>
<name>A0A8S3UIL3_MYTED</name>
<feature type="compositionally biased region" description="Basic and acidic residues" evidence="1">
    <location>
        <begin position="42"/>
        <end position="52"/>
    </location>
</feature>